<dbReference type="AlphaFoldDB" id="D5BSJ8"/>
<evidence type="ECO:0000313" key="2">
    <source>
        <dbReference type="EMBL" id="ADE39245.1"/>
    </source>
</evidence>
<dbReference type="InterPro" id="IPR007410">
    <property type="entry name" value="LpqE-like"/>
</dbReference>
<keyword evidence="1" id="KW-0812">Transmembrane</keyword>
<dbReference type="Proteomes" id="UP000007460">
    <property type="component" value="Chromosome"/>
</dbReference>
<evidence type="ECO:0008006" key="4">
    <source>
        <dbReference type="Google" id="ProtNLM"/>
    </source>
</evidence>
<organism evidence="2 3">
    <name type="scientific">Puniceispirillum marinum (strain IMCC1322)</name>
    <dbReference type="NCBI Taxonomy" id="488538"/>
    <lineage>
        <taxon>Bacteria</taxon>
        <taxon>Pseudomonadati</taxon>
        <taxon>Pseudomonadota</taxon>
        <taxon>Alphaproteobacteria</taxon>
        <taxon>Candidatus Puniceispirillales</taxon>
        <taxon>Candidatus Puniceispirillaceae</taxon>
        <taxon>Candidatus Puniceispirillum</taxon>
    </lineage>
</organism>
<keyword evidence="1" id="KW-1133">Transmembrane helix</keyword>
<dbReference type="KEGG" id="apb:SAR116_1002"/>
<keyword evidence="1" id="KW-0472">Membrane</keyword>
<dbReference type="OrthoDB" id="9796962at2"/>
<dbReference type="InterPro" id="IPR058248">
    <property type="entry name" value="Lxx211020-like"/>
</dbReference>
<keyword evidence="3" id="KW-1185">Reference proteome</keyword>
<reference evidence="2 3" key="1">
    <citation type="journal article" date="2010" name="J. Bacteriol.">
        <title>Complete genome sequence of "Candidatus Puniceispirillum marinum" IMCC1322, a representative of the SAR116 clade in the Alphaproteobacteria.</title>
        <authorList>
            <person name="Oh H.M."/>
            <person name="Kwon K.K."/>
            <person name="Kang I."/>
            <person name="Kang S.G."/>
            <person name="Lee J.H."/>
            <person name="Kim S.J."/>
            <person name="Cho J.C."/>
        </authorList>
    </citation>
    <scope>NUCLEOTIDE SEQUENCE [LARGE SCALE GENOMIC DNA]</scope>
    <source>
        <strain evidence="2 3">IMCC1322</strain>
    </source>
</reference>
<name>D5BSJ8_PUNMI</name>
<dbReference type="RefSeq" id="WP_013045874.1">
    <property type="nucleotide sequence ID" value="NC_014010.1"/>
</dbReference>
<dbReference type="Pfam" id="PF04314">
    <property type="entry name" value="PCuAC"/>
    <property type="match status" value="1"/>
</dbReference>
<dbReference type="HOGENOM" id="CLU_100939_2_2_5"/>
<dbReference type="EMBL" id="CP001751">
    <property type="protein sequence ID" value="ADE39245.1"/>
    <property type="molecule type" value="Genomic_DNA"/>
</dbReference>
<proteinExistence type="predicted"/>
<dbReference type="SUPFAM" id="SSF110087">
    <property type="entry name" value="DR1885-like metal-binding protein"/>
    <property type="match status" value="1"/>
</dbReference>
<accession>D5BSJ8</accession>
<dbReference type="InterPro" id="IPR036182">
    <property type="entry name" value="PCuAC_sf"/>
</dbReference>
<dbReference type="PANTHER" id="PTHR36302:SF1">
    <property type="entry name" value="COPPER CHAPERONE PCU(A)C"/>
    <property type="match status" value="1"/>
</dbReference>
<dbReference type="STRING" id="488538.SAR116_1002"/>
<gene>
    <name evidence="2" type="ordered locus">SAR116_1002</name>
</gene>
<evidence type="ECO:0000313" key="3">
    <source>
        <dbReference type="Proteomes" id="UP000007460"/>
    </source>
</evidence>
<sequence>MIYRPDYEDKTIVKYFAIFTLVIATIAGSGASFAQEISRLDDLVIERQWARASIGTRRPAAAYLSIRNKGTENDTLLEVSTPLSGMAEVHTMKMKNGVMKMGPAGSVEIPAGGKVVLAPGGLHIMMMKLKKALIKGKTVEITLSFERSGKITVTAPIYGPGATRPE</sequence>
<protein>
    <recommendedName>
        <fullName evidence="4">Copper chaperone PCu(A)C</fullName>
    </recommendedName>
</protein>
<dbReference type="Gene3D" id="2.60.40.1890">
    <property type="entry name" value="PCu(A)C copper chaperone"/>
    <property type="match status" value="1"/>
</dbReference>
<feature type="transmembrane region" description="Helical" evidence="1">
    <location>
        <begin position="12"/>
        <end position="34"/>
    </location>
</feature>
<evidence type="ECO:0000256" key="1">
    <source>
        <dbReference type="SAM" id="Phobius"/>
    </source>
</evidence>
<dbReference type="eggNOG" id="COG2847">
    <property type="taxonomic scope" value="Bacteria"/>
</dbReference>
<dbReference type="PANTHER" id="PTHR36302">
    <property type="entry name" value="BLR7088 PROTEIN"/>
    <property type="match status" value="1"/>
</dbReference>